<gene>
    <name evidence="2" type="ORF">COEREDRAFT_81822</name>
</gene>
<dbReference type="InterPro" id="IPR013922">
    <property type="entry name" value="Cyclin_PHO80-like"/>
</dbReference>
<evidence type="ECO:0000313" key="2">
    <source>
        <dbReference type="EMBL" id="PIA15692.1"/>
    </source>
</evidence>
<dbReference type="PANTHER" id="PTHR15615:SF94">
    <property type="entry name" value="PHO85 CYCLIN-6-RELATED"/>
    <property type="match status" value="1"/>
</dbReference>
<dbReference type="AlphaFoldDB" id="A0A2G5B9N7"/>
<accession>A0A2G5B9N7</accession>
<dbReference type="Gene3D" id="1.10.472.10">
    <property type="entry name" value="Cyclin-like"/>
    <property type="match status" value="1"/>
</dbReference>
<dbReference type="CDD" id="cd20558">
    <property type="entry name" value="CYCLIN_ScPCL7-like"/>
    <property type="match status" value="1"/>
</dbReference>
<dbReference type="InterPro" id="IPR036915">
    <property type="entry name" value="Cyclin-like_sf"/>
</dbReference>
<dbReference type="GO" id="GO:0016538">
    <property type="term" value="F:cyclin-dependent protein serine/threonine kinase regulator activity"/>
    <property type="evidence" value="ECO:0007669"/>
    <property type="project" value="TreeGrafter"/>
</dbReference>
<feature type="region of interest" description="Disordered" evidence="1">
    <location>
        <begin position="301"/>
        <end position="340"/>
    </location>
</feature>
<name>A0A2G5B9N7_COERN</name>
<dbReference type="Pfam" id="PF08613">
    <property type="entry name" value="Cyclin"/>
    <property type="match status" value="1"/>
</dbReference>
<evidence type="ECO:0000256" key="1">
    <source>
        <dbReference type="SAM" id="MobiDB-lite"/>
    </source>
</evidence>
<dbReference type="STRING" id="763665.A0A2G5B9N7"/>
<dbReference type="Proteomes" id="UP000242474">
    <property type="component" value="Unassembled WGS sequence"/>
</dbReference>
<dbReference type="GO" id="GO:0000307">
    <property type="term" value="C:cyclin-dependent protein kinase holoenzyme complex"/>
    <property type="evidence" value="ECO:0007669"/>
    <property type="project" value="TreeGrafter"/>
</dbReference>
<dbReference type="OrthoDB" id="1060854at2759"/>
<keyword evidence="3" id="KW-1185">Reference proteome</keyword>
<feature type="compositionally biased region" description="Polar residues" evidence="1">
    <location>
        <begin position="313"/>
        <end position="323"/>
    </location>
</feature>
<dbReference type="GO" id="GO:0019901">
    <property type="term" value="F:protein kinase binding"/>
    <property type="evidence" value="ECO:0007669"/>
    <property type="project" value="InterPro"/>
</dbReference>
<sequence length="340" mass="38157">MVFELATTPVHETANLVAAYLDTATGCSRALELQIQEPHANERQTSLSLFHARSVPTIDLETYISRIHKYCPCQNEVFLALIVYLQQMIDRYARERIPFTIDAYSIHRLVITGVTVGSKWFSDVFFTNSRYAKVGGLSARELNNLELQFLSIMDFDLNVQPEVLQAIGTDLFLGNLPMLKNTHLAPMDNAAECLQMSSLNHHQYQPPVSATNTNFAYNLNNNGQLHREYYPQLATNDRVYNPQQHRQCRKPLNDMGHDSQQRIMRHMSYPGPSGVCYSNPYSYLSNTNNSTHNHNVRKTGNLANIQGGKPNAPNMSSGSTLASSPPRVSVHISALDSDAV</sequence>
<protein>
    <submittedName>
        <fullName evidence="2">Cyclin-domain-containing protein</fullName>
    </submittedName>
</protein>
<dbReference type="GO" id="GO:0005634">
    <property type="term" value="C:nucleus"/>
    <property type="evidence" value="ECO:0007669"/>
    <property type="project" value="TreeGrafter"/>
</dbReference>
<organism evidence="2 3">
    <name type="scientific">Coemansia reversa (strain ATCC 12441 / NRRL 1564)</name>
    <dbReference type="NCBI Taxonomy" id="763665"/>
    <lineage>
        <taxon>Eukaryota</taxon>
        <taxon>Fungi</taxon>
        <taxon>Fungi incertae sedis</taxon>
        <taxon>Zoopagomycota</taxon>
        <taxon>Kickxellomycotina</taxon>
        <taxon>Kickxellomycetes</taxon>
        <taxon>Kickxellales</taxon>
        <taxon>Kickxellaceae</taxon>
        <taxon>Coemansia</taxon>
    </lineage>
</organism>
<reference evidence="2 3" key="1">
    <citation type="journal article" date="2015" name="Genome Biol. Evol.">
        <title>Phylogenomic analyses indicate that early fungi evolved digesting cell walls of algal ancestors of land plants.</title>
        <authorList>
            <person name="Chang Y."/>
            <person name="Wang S."/>
            <person name="Sekimoto S."/>
            <person name="Aerts A.L."/>
            <person name="Choi C."/>
            <person name="Clum A."/>
            <person name="LaButti K.M."/>
            <person name="Lindquist E.A."/>
            <person name="Yee Ngan C."/>
            <person name="Ohm R.A."/>
            <person name="Salamov A.A."/>
            <person name="Grigoriev I.V."/>
            <person name="Spatafora J.W."/>
            <person name="Berbee M.L."/>
        </authorList>
    </citation>
    <scope>NUCLEOTIDE SEQUENCE [LARGE SCALE GENOMIC DNA]</scope>
    <source>
        <strain evidence="2 3">NRRL 1564</strain>
    </source>
</reference>
<dbReference type="SUPFAM" id="SSF47954">
    <property type="entry name" value="Cyclin-like"/>
    <property type="match status" value="1"/>
</dbReference>
<dbReference type="EMBL" id="KZ303505">
    <property type="protein sequence ID" value="PIA15692.1"/>
    <property type="molecule type" value="Genomic_DNA"/>
</dbReference>
<dbReference type="PANTHER" id="PTHR15615">
    <property type="match status" value="1"/>
</dbReference>
<proteinExistence type="predicted"/>
<evidence type="ECO:0000313" key="3">
    <source>
        <dbReference type="Proteomes" id="UP000242474"/>
    </source>
</evidence>